<keyword evidence="4" id="KW-0378">Hydrolase</keyword>
<sequence>MYAIDYNGYRSGKSFNQRARFLVFHYTAANFNSSVRTLTGSDVSAHYLVPDPSDESYIHEGFKDIRIFNLVDEKERAWHAGVSYWRGRDNLNDTSIGIEIVNQAYDKDGDIVFLPYHAKQIKAVEQLALNILQRYPDISPTHVIGHSDIAPGRKSDPGPLFPWKALHQAGVGAWYEETTHVKYLRAYAQKMPADDEVFNMLSKYGYDIRNATNPAGKRALIRAFQLHFRPARHDGELDVETVAILSALVERYY</sequence>
<evidence type="ECO:0000313" key="8">
    <source>
        <dbReference type="Proteomes" id="UP000620046"/>
    </source>
</evidence>
<dbReference type="Pfam" id="PF01510">
    <property type="entry name" value="Amidase_2"/>
    <property type="match status" value="1"/>
</dbReference>
<dbReference type="RefSeq" id="WP_188793085.1">
    <property type="nucleotide sequence ID" value="NZ_BMJA01000001.1"/>
</dbReference>
<dbReference type="SUPFAM" id="SSF55846">
    <property type="entry name" value="N-acetylmuramoyl-L-alanine amidase-like"/>
    <property type="match status" value="1"/>
</dbReference>
<comment type="catalytic activity">
    <reaction evidence="1">
        <text>Hydrolyzes the link between N-acetylmuramoyl residues and L-amino acid residues in certain cell-wall glycopeptides.</text>
        <dbReference type="EC" id="3.5.1.28"/>
    </reaction>
</comment>
<evidence type="ECO:0000256" key="4">
    <source>
        <dbReference type="ARBA" id="ARBA00022801"/>
    </source>
</evidence>
<dbReference type="SUPFAM" id="SSF47090">
    <property type="entry name" value="PGBD-like"/>
    <property type="match status" value="1"/>
</dbReference>
<dbReference type="InterPro" id="IPR036505">
    <property type="entry name" value="Amidase/PGRP_sf"/>
</dbReference>
<accession>A0ABQ1FNV4</accession>
<evidence type="ECO:0000256" key="1">
    <source>
        <dbReference type="ARBA" id="ARBA00001561"/>
    </source>
</evidence>
<comment type="similarity">
    <text evidence="2">Belongs to the N-acetylmuramoyl-L-alanine amidase 2 family.</text>
</comment>
<feature type="domain" description="N-acetylmuramoyl-L-alanine amidase" evidence="6">
    <location>
        <begin position="7"/>
        <end position="158"/>
    </location>
</feature>
<reference evidence="8" key="1">
    <citation type="journal article" date="2019" name="Int. J. Syst. Evol. Microbiol.">
        <title>The Global Catalogue of Microorganisms (GCM) 10K type strain sequencing project: providing services to taxonomists for standard genome sequencing and annotation.</title>
        <authorList>
            <consortium name="The Broad Institute Genomics Platform"/>
            <consortium name="The Broad Institute Genome Sequencing Center for Infectious Disease"/>
            <person name="Wu L."/>
            <person name="Ma J."/>
        </authorList>
    </citation>
    <scope>NUCLEOTIDE SEQUENCE [LARGE SCALE GENOMIC DNA]</scope>
    <source>
        <strain evidence="8">CGMCC 1.15439</strain>
    </source>
</reference>
<comment type="caution">
    <text evidence="7">The sequence shown here is derived from an EMBL/GenBank/DDBJ whole genome shotgun (WGS) entry which is preliminary data.</text>
</comment>
<dbReference type="InterPro" id="IPR002502">
    <property type="entry name" value="Amidase_domain"/>
</dbReference>
<gene>
    <name evidence="7" type="ORF">GCM10010981_09430</name>
</gene>
<evidence type="ECO:0000256" key="2">
    <source>
        <dbReference type="ARBA" id="ARBA00007553"/>
    </source>
</evidence>
<dbReference type="Gene3D" id="3.40.80.10">
    <property type="entry name" value="Peptidoglycan recognition protein-like"/>
    <property type="match status" value="1"/>
</dbReference>
<evidence type="ECO:0000313" key="7">
    <source>
        <dbReference type="EMBL" id="GGA23241.1"/>
    </source>
</evidence>
<dbReference type="InterPro" id="IPR036366">
    <property type="entry name" value="PGBDSf"/>
</dbReference>
<dbReference type="EMBL" id="BMJA01000001">
    <property type="protein sequence ID" value="GGA23241.1"/>
    <property type="molecule type" value="Genomic_DNA"/>
</dbReference>
<proteinExistence type="inferred from homology"/>
<keyword evidence="8" id="KW-1185">Reference proteome</keyword>
<dbReference type="SMART" id="SM00644">
    <property type="entry name" value="Ami_2"/>
    <property type="match status" value="1"/>
</dbReference>
<evidence type="ECO:0000256" key="3">
    <source>
        <dbReference type="ARBA" id="ARBA00011901"/>
    </source>
</evidence>
<dbReference type="Proteomes" id="UP000620046">
    <property type="component" value="Unassembled WGS sequence"/>
</dbReference>
<evidence type="ECO:0000259" key="6">
    <source>
        <dbReference type="SMART" id="SM00644"/>
    </source>
</evidence>
<protein>
    <recommendedName>
        <fullName evidence="3">N-acetylmuramoyl-L-alanine amidase</fullName>
        <ecNumber evidence="3">3.5.1.28</ecNumber>
    </recommendedName>
</protein>
<dbReference type="InterPro" id="IPR036365">
    <property type="entry name" value="PGBD-like_sf"/>
</dbReference>
<dbReference type="CDD" id="cd06583">
    <property type="entry name" value="PGRP"/>
    <property type="match status" value="1"/>
</dbReference>
<dbReference type="PANTHER" id="PTHR30417">
    <property type="entry name" value="N-ACETYLMURAMOYL-L-ALANINE AMIDASE AMID"/>
    <property type="match status" value="1"/>
</dbReference>
<dbReference type="Gene3D" id="1.10.101.10">
    <property type="entry name" value="PGBD-like superfamily/PGBD"/>
    <property type="match status" value="1"/>
</dbReference>
<dbReference type="InterPro" id="IPR051206">
    <property type="entry name" value="NAMLAA_amidase_2"/>
</dbReference>
<evidence type="ECO:0000256" key="5">
    <source>
        <dbReference type="ARBA" id="ARBA00023316"/>
    </source>
</evidence>
<dbReference type="EC" id="3.5.1.28" evidence="3"/>
<dbReference type="PANTHER" id="PTHR30417:SF12">
    <property type="entry name" value="N-ACETYLMURAMOYL-L-ALANINE AMIDASE"/>
    <property type="match status" value="1"/>
</dbReference>
<organism evidence="7 8">
    <name type="scientific">Dyella nitratireducens</name>
    <dbReference type="NCBI Taxonomy" id="1849580"/>
    <lineage>
        <taxon>Bacteria</taxon>
        <taxon>Pseudomonadati</taxon>
        <taxon>Pseudomonadota</taxon>
        <taxon>Gammaproteobacteria</taxon>
        <taxon>Lysobacterales</taxon>
        <taxon>Rhodanobacteraceae</taxon>
        <taxon>Dyella</taxon>
    </lineage>
</organism>
<name>A0ABQ1FNV4_9GAMM</name>
<keyword evidence="5" id="KW-0961">Cell wall biogenesis/degradation</keyword>